<dbReference type="InterPro" id="IPR000504">
    <property type="entry name" value="RRM_dom"/>
</dbReference>
<proteinExistence type="predicted"/>
<feature type="compositionally biased region" description="Basic and acidic residues" evidence="3">
    <location>
        <begin position="455"/>
        <end position="471"/>
    </location>
</feature>
<evidence type="ECO:0000313" key="5">
    <source>
        <dbReference type="EMBL" id="CZR68044.1"/>
    </source>
</evidence>
<evidence type="ECO:0000256" key="1">
    <source>
        <dbReference type="ARBA" id="ARBA00022884"/>
    </source>
</evidence>
<sequence>MVQMPCGDSTGVYYIVVSSLPFKASWQKLKDFIRYPATGGSINVDHVHIYPNSTDGWVKIHGKEDARKAFEYMNGPTGVFDGRPLQVDDRNRWGPVTLRDEAPIHTSARHEYYASTHQVQSTSSCAGSDQRDNLSFTSYQPSEDWSSQVESQQVNYSLVSPVYSTGSGNFQASPMYNPTLCSFANQQVNYGPMSTQHMGYTMSVATPPATPTYQQAIPMTYTCLMPVNVIASSHPPLQPQYQYPTPAQEPACVVHTEARKIIICHLPHSTTEKQLQSLLEKAAQWSKPRSNSPPEEYPIEYFEIPRYPDGKVKGHAFAVFFSPRIAQRVVAALDGKEVQRRPLRVKFTKEGAETFGGSSSALGEQQEQELQTYSTPSPTIPQTYEYPLNSAELASKFGNMYLKGPGPAAGCATTTDLETRREKREKGRSRTHEKSNDADDEGERSSKHKSASHTRVHEKGIDTESEREKTSKSKSSSYTRAPVVVDGTGQSGRRRHR</sequence>
<evidence type="ECO:0000256" key="3">
    <source>
        <dbReference type="SAM" id="MobiDB-lite"/>
    </source>
</evidence>
<dbReference type="SMART" id="SM00360">
    <property type="entry name" value="RRM"/>
    <property type="match status" value="2"/>
</dbReference>
<dbReference type="PANTHER" id="PTHR23003">
    <property type="entry name" value="RNA RECOGNITION MOTIF RRM DOMAIN CONTAINING PROTEIN"/>
    <property type="match status" value="1"/>
</dbReference>
<dbReference type="AlphaFoldDB" id="A0A1L7XSM6"/>
<name>A0A1L7XSM6_9HELO</name>
<dbReference type="Proteomes" id="UP000184330">
    <property type="component" value="Unassembled WGS sequence"/>
</dbReference>
<dbReference type="InterPro" id="IPR035979">
    <property type="entry name" value="RBD_domain_sf"/>
</dbReference>
<dbReference type="Gene3D" id="3.30.70.330">
    <property type="match status" value="2"/>
</dbReference>
<evidence type="ECO:0000313" key="6">
    <source>
        <dbReference type="Proteomes" id="UP000184330"/>
    </source>
</evidence>
<dbReference type="OrthoDB" id="610462at2759"/>
<accession>A0A1L7XSM6</accession>
<feature type="region of interest" description="Disordered" evidence="3">
    <location>
        <begin position="405"/>
        <end position="497"/>
    </location>
</feature>
<dbReference type="GO" id="GO:0005634">
    <property type="term" value="C:nucleus"/>
    <property type="evidence" value="ECO:0007669"/>
    <property type="project" value="TreeGrafter"/>
</dbReference>
<feature type="compositionally biased region" description="Polar residues" evidence="3">
    <location>
        <begin position="356"/>
        <end position="382"/>
    </location>
</feature>
<evidence type="ECO:0000256" key="2">
    <source>
        <dbReference type="PROSITE-ProRule" id="PRU00176"/>
    </source>
</evidence>
<evidence type="ECO:0000259" key="4">
    <source>
        <dbReference type="PROSITE" id="PS50102"/>
    </source>
</evidence>
<dbReference type="CDD" id="cd00590">
    <property type="entry name" value="RRM_SF"/>
    <property type="match status" value="1"/>
</dbReference>
<gene>
    <name evidence="5" type="ORF">PAC_17943</name>
</gene>
<dbReference type="InterPro" id="IPR050374">
    <property type="entry name" value="RRT5_SRSF_SR"/>
</dbReference>
<dbReference type="PROSITE" id="PS50102">
    <property type="entry name" value="RRM"/>
    <property type="match status" value="1"/>
</dbReference>
<dbReference type="GO" id="GO:0005737">
    <property type="term" value="C:cytoplasm"/>
    <property type="evidence" value="ECO:0007669"/>
    <property type="project" value="TreeGrafter"/>
</dbReference>
<organism evidence="5 6">
    <name type="scientific">Phialocephala subalpina</name>
    <dbReference type="NCBI Taxonomy" id="576137"/>
    <lineage>
        <taxon>Eukaryota</taxon>
        <taxon>Fungi</taxon>
        <taxon>Dikarya</taxon>
        <taxon>Ascomycota</taxon>
        <taxon>Pezizomycotina</taxon>
        <taxon>Leotiomycetes</taxon>
        <taxon>Helotiales</taxon>
        <taxon>Mollisiaceae</taxon>
        <taxon>Phialocephala</taxon>
        <taxon>Phialocephala fortinii species complex</taxon>
    </lineage>
</organism>
<dbReference type="EMBL" id="FJOG01000050">
    <property type="protein sequence ID" value="CZR68044.1"/>
    <property type="molecule type" value="Genomic_DNA"/>
</dbReference>
<feature type="compositionally biased region" description="Basic and acidic residues" evidence="3">
    <location>
        <begin position="417"/>
        <end position="437"/>
    </location>
</feature>
<dbReference type="STRING" id="576137.A0A1L7XSM6"/>
<dbReference type="GO" id="GO:0003729">
    <property type="term" value="F:mRNA binding"/>
    <property type="evidence" value="ECO:0007669"/>
    <property type="project" value="TreeGrafter"/>
</dbReference>
<reference evidence="5 6" key="1">
    <citation type="submission" date="2016-03" db="EMBL/GenBank/DDBJ databases">
        <authorList>
            <person name="Ploux O."/>
        </authorList>
    </citation>
    <scope>NUCLEOTIDE SEQUENCE [LARGE SCALE GENOMIC DNA]</scope>
    <source>
        <strain evidence="5 6">UAMH 11012</strain>
    </source>
</reference>
<dbReference type="InterPro" id="IPR012677">
    <property type="entry name" value="Nucleotide-bd_a/b_plait_sf"/>
</dbReference>
<keyword evidence="6" id="KW-1185">Reference proteome</keyword>
<feature type="domain" description="RRM" evidence="4">
    <location>
        <begin position="259"/>
        <end position="350"/>
    </location>
</feature>
<keyword evidence="1 2" id="KW-0694">RNA-binding</keyword>
<feature type="region of interest" description="Disordered" evidence="3">
    <location>
        <begin position="349"/>
        <end position="384"/>
    </location>
</feature>
<dbReference type="SUPFAM" id="SSF54928">
    <property type="entry name" value="RNA-binding domain, RBD"/>
    <property type="match status" value="2"/>
</dbReference>
<protein>
    <recommendedName>
        <fullName evidence="4">RRM domain-containing protein</fullName>
    </recommendedName>
</protein>